<evidence type="ECO:0000313" key="2">
    <source>
        <dbReference type="Proteomes" id="UP000030673"/>
    </source>
</evidence>
<protein>
    <submittedName>
        <fullName evidence="1">Uncharacterized protein</fullName>
    </submittedName>
</protein>
<accession>W7JLI5</accession>
<dbReference type="AlphaFoldDB" id="W7JLI5"/>
<proteinExistence type="predicted"/>
<reference evidence="1 2" key="1">
    <citation type="submission" date="2013-02" db="EMBL/GenBank/DDBJ databases">
        <title>The Genome Sequence of Plasmodium falciparum NF54.</title>
        <authorList>
            <consortium name="The Broad Institute Genome Sequencing Platform"/>
            <consortium name="The Broad Institute Genome Sequencing Center for Infectious Disease"/>
            <person name="Neafsey D."/>
            <person name="Cheeseman I."/>
            <person name="Volkman S."/>
            <person name="Adams J."/>
            <person name="Walker B."/>
            <person name="Young S.K."/>
            <person name="Zeng Q."/>
            <person name="Gargeya S."/>
            <person name="Fitzgerald M."/>
            <person name="Haas B."/>
            <person name="Abouelleil A."/>
            <person name="Alvarado L."/>
            <person name="Arachchi H.M."/>
            <person name="Berlin A.M."/>
            <person name="Chapman S.B."/>
            <person name="Dewar J."/>
            <person name="Goldberg J."/>
            <person name="Griggs A."/>
            <person name="Gujja S."/>
            <person name="Hansen M."/>
            <person name="Howarth C."/>
            <person name="Imamovic A."/>
            <person name="Larimer J."/>
            <person name="McCowan C."/>
            <person name="Murphy C."/>
            <person name="Neiman D."/>
            <person name="Pearson M."/>
            <person name="Priest M."/>
            <person name="Roberts A."/>
            <person name="Saif S."/>
            <person name="Shea T."/>
            <person name="Sisk P."/>
            <person name="Sykes S."/>
            <person name="Wortman J."/>
            <person name="Nusbaum C."/>
            <person name="Birren B."/>
        </authorList>
    </citation>
    <scope>NUCLEOTIDE SEQUENCE [LARGE SCALE GENOMIC DNA]</scope>
    <source>
        <strain evidence="1 2">NF54</strain>
    </source>
</reference>
<evidence type="ECO:0000313" key="1">
    <source>
        <dbReference type="EMBL" id="EWC85536.1"/>
    </source>
</evidence>
<name>W7JLI5_PLAFO</name>
<sequence length="109" mass="13325">MIIHTYIYLYIPCYIFISLKNLSYKKQNNGLHLSIVFLYLYKKIKKKKKKKTSFNLLLKKRIKQMNKQTENTQDKEDDRYSFQDEIADFGKSWYEEKLVNDIPRKLTIF</sequence>
<organism evidence="1 2">
    <name type="scientific">Plasmodium falciparum (isolate NF54)</name>
    <dbReference type="NCBI Taxonomy" id="5843"/>
    <lineage>
        <taxon>Eukaryota</taxon>
        <taxon>Sar</taxon>
        <taxon>Alveolata</taxon>
        <taxon>Apicomplexa</taxon>
        <taxon>Aconoidasida</taxon>
        <taxon>Haemosporida</taxon>
        <taxon>Plasmodiidae</taxon>
        <taxon>Plasmodium</taxon>
        <taxon>Plasmodium (Laverania)</taxon>
    </lineage>
</organism>
<gene>
    <name evidence="1" type="ORF">PFNF54_05728</name>
</gene>
<dbReference type="EMBL" id="KE123886">
    <property type="protein sequence ID" value="EWC85536.1"/>
    <property type="molecule type" value="Genomic_DNA"/>
</dbReference>
<dbReference type="Proteomes" id="UP000030673">
    <property type="component" value="Unassembled WGS sequence"/>
</dbReference>
<keyword evidence="2" id="KW-1185">Reference proteome</keyword>